<dbReference type="SUPFAM" id="SSF51215">
    <property type="entry name" value="Regulatory protein AraC"/>
    <property type="match status" value="1"/>
</dbReference>
<dbReference type="InterPro" id="IPR037923">
    <property type="entry name" value="HTH-like"/>
</dbReference>
<dbReference type="InterPro" id="IPR009057">
    <property type="entry name" value="Homeodomain-like_sf"/>
</dbReference>
<feature type="domain" description="HTH araC/xylS-type" evidence="4">
    <location>
        <begin position="176"/>
        <end position="274"/>
    </location>
</feature>
<accession>A0ABV9MUP9</accession>
<evidence type="ECO:0000256" key="3">
    <source>
        <dbReference type="ARBA" id="ARBA00023163"/>
    </source>
</evidence>
<dbReference type="Gene3D" id="2.60.120.10">
    <property type="entry name" value="Jelly Rolls"/>
    <property type="match status" value="1"/>
</dbReference>
<dbReference type="PROSITE" id="PS01124">
    <property type="entry name" value="HTH_ARAC_FAMILY_2"/>
    <property type="match status" value="1"/>
</dbReference>
<evidence type="ECO:0000313" key="5">
    <source>
        <dbReference type="EMBL" id="MFC4718388.1"/>
    </source>
</evidence>
<evidence type="ECO:0000259" key="4">
    <source>
        <dbReference type="PROSITE" id="PS01124"/>
    </source>
</evidence>
<sequence>MSTTEFELVEHHKLQGIKAFLIDMNYRRPHLHSDLEIIYVLRGTLALTMDSKTYYVRKNEFIVINAFQLHELATPQQVKLLILQINPKEYETFFPQINEILFQNQVLTNANLTNFGSFKQLFLQTCLVYFQENSFFQLECHGYAALTLFALLEQAPYDVISEKEQNALLLRKERLRRMIDYIQQHFHEKLLLADLAKQENLSINYLSHFFQNHLGMSFQNYLNHIRCEKAHFLIKNTEMSLLNISETCGFSDLRYLNRAFQQIYHFSPKAYRKQLQMDLKQPEKKLGKKIQEQEFIHQKANSLAVTTQLLSGDFFDK</sequence>
<dbReference type="PANTHER" id="PTHR43280:SF2">
    <property type="entry name" value="HTH-TYPE TRANSCRIPTIONAL REGULATOR EXSA"/>
    <property type="match status" value="1"/>
</dbReference>
<dbReference type="PANTHER" id="PTHR43280">
    <property type="entry name" value="ARAC-FAMILY TRANSCRIPTIONAL REGULATOR"/>
    <property type="match status" value="1"/>
</dbReference>
<reference evidence="6" key="1">
    <citation type="journal article" date="2019" name="Int. J. Syst. Evol. Microbiol.">
        <title>The Global Catalogue of Microorganisms (GCM) 10K type strain sequencing project: providing services to taxonomists for standard genome sequencing and annotation.</title>
        <authorList>
            <consortium name="The Broad Institute Genomics Platform"/>
            <consortium name="The Broad Institute Genome Sequencing Center for Infectious Disease"/>
            <person name="Wu L."/>
            <person name="Ma J."/>
        </authorList>
    </citation>
    <scope>NUCLEOTIDE SEQUENCE [LARGE SCALE GENOMIC DNA]</scope>
    <source>
        <strain evidence="6">CGMCC 1.19032</strain>
    </source>
</reference>
<dbReference type="Gene3D" id="1.10.10.60">
    <property type="entry name" value="Homeodomain-like"/>
    <property type="match status" value="2"/>
</dbReference>
<name>A0ABV9MUP9_9ENTE</name>
<dbReference type="CDD" id="cd02208">
    <property type="entry name" value="cupin_RmlC-like"/>
    <property type="match status" value="1"/>
</dbReference>
<keyword evidence="2" id="KW-0238">DNA-binding</keyword>
<protein>
    <submittedName>
        <fullName evidence="5">Helix-turn-helix domain-containing protein</fullName>
    </submittedName>
</protein>
<dbReference type="RefSeq" id="WP_204653750.1">
    <property type="nucleotide sequence ID" value="NZ_JAFBFD010000013.1"/>
</dbReference>
<evidence type="ECO:0000256" key="2">
    <source>
        <dbReference type="ARBA" id="ARBA00023125"/>
    </source>
</evidence>
<dbReference type="Pfam" id="PF12833">
    <property type="entry name" value="HTH_18"/>
    <property type="match status" value="1"/>
</dbReference>
<proteinExistence type="predicted"/>
<keyword evidence="3" id="KW-0804">Transcription</keyword>
<comment type="caution">
    <text evidence="5">The sequence shown here is derived from an EMBL/GenBank/DDBJ whole genome shotgun (WGS) entry which is preliminary data.</text>
</comment>
<gene>
    <name evidence="5" type="ORF">ACFO5I_01330</name>
</gene>
<dbReference type="SUPFAM" id="SSF46689">
    <property type="entry name" value="Homeodomain-like"/>
    <property type="match status" value="2"/>
</dbReference>
<dbReference type="Proteomes" id="UP001595969">
    <property type="component" value="Unassembled WGS sequence"/>
</dbReference>
<organism evidence="5 6">
    <name type="scientific">Enterococcus lemanii</name>
    <dbReference type="NCBI Taxonomy" id="1159752"/>
    <lineage>
        <taxon>Bacteria</taxon>
        <taxon>Bacillati</taxon>
        <taxon>Bacillota</taxon>
        <taxon>Bacilli</taxon>
        <taxon>Lactobacillales</taxon>
        <taxon>Enterococcaceae</taxon>
        <taxon>Enterococcus</taxon>
    </lineage>
</organism>
<dbReference type="InterPro" id="IPR014710">
    <property type="entry name" value="RmlC-like_jellyroll"/>
</dbReference>
<dbReference type="Pfam" id="PF07883">
    <property type="entry name" value="Cupin_2"/>
    <property type="match status" value="1"/>
</dbReference>
<dbReference type="EMBL" id="JBHSGS010000007">
    <property type="protein sequence ID" value="MFC4718388.1"/>
    <property type="molecule type" value="Genomic_DNA"/>
</dbReference>
<evidence type="ECO:0000256" key="1">
    <source>
        <dbReference type="ARBA" id="ARBA00023015"/>
    </source>
</evidence>
<dbReference type="InterPro" id="IPR018060">
    <property type="entry name" value="HTH_AraC"/>
</dbReference>
<keyword evidence="6" id="KW-1185">Reference proteome</keyword>
<evidence type="ECO:0000313" key="6">
    <source>
        <dbReference type="Proteomes" id="UP001595969"/>
    </source>
</evidence>
<keyword evidence="1" id="KW-0805">Transcription regulation</keyword>
<dbReference type="InterPro" id="IPR013096">
    <property type="entry name" value="Cupin_2"/>
</dbReference>
<dbReference type="SMART" id="SM00342">
    <property type="entry name" value="HTH_ARAC"/>
    <property type="match status" value="1"/>
</dbReference>